<protein>
    <recommendedName>
        <fullName evidence="1">PD-(D/E)XK endonuclease-like domain-containing protein</fullName>
    </recommendedName>
</protein>
<dbReference type="Proteomes" id="UP000282321">
    <property type="component" value="Unassembled WGS sequence"/>
</dbReference>
<feature type="non-terminal residue" evidence="2">
    <location>
        <position position="1"/>
    </location>
</feature>
<accession>A0A660S4L6</accession>
<dbReference type="AlphaFoldDB" id="A0A660S4L6"/>
<dbReference type="InterPro" id="IPR011604">
    <property type="entry name" value="PDDEXK-like_dom_sf"/>
</dbReference>
<evidence type="ECO:0000313" key="2">
    <source>
        <dbReference type="EMBL" id="RKX64415.1"/>
    </source>
</evidence>
<sequence>EIKNKRLYFVEKDDIGKLISDERREKLLLSEDFSSYTSTDIQELFDTVFTVFIEPFSSIKSLAELSRAIESVLRFIHEKSLFENYLLNKKFVTKFLEIIDSVKKGEIASENLGGETVFNIFRKMCEHENVPFVGSPLRPFQIMGLLETRNLRHERVILADVNEGILPADDINDPLIPHGLRKVLKLPTYESGLEIYKYYFNRILKTSKFVELLYVKNDQNERSRFIEELLWKGEKRNAGKHGYELKEIKFKVGIEKEDDSGIRKSDEIMEFLSSMEFSPSTIDLYMNCPYRFYLGEILKIEEEKNPEEFDNRDIGIFMHRTLEKLFKNGGFVNLLREYGIDKGLKNEILKHTDESIENEFAEIIGEKKGEKLILFEIAKKAIENYIISFADTIDEDFSIISTEMRLTGNIISDNRNIKLKGFADRIDKIGNSIVINDYKTGSNIKVPNTEKIDELDMENLSREAIKKSFCSVQLPMYVYLYNQMNPDYDFESIDARLILLREKLKKDRIKSLFKTKKNGKTDKREFIENRFVSVLRFLIGEILDRDVNFVPDRSNKHYCNYCPYKKLCK</sequence>
<dbReference type="EMBL" id="QNBC01000163">
    <property type="protein sequence ID" value="RKX64415.1"/>
    <property type="molecule type" value="Genomic_DNA"/>
</dbReference>
<gene>
    <name evidence="2" type="ORF">DRP44_08330</name>
</gene>
<proteinExistence type="predicted"/>
<organism evidence="2 3">
    <name type="scientific">candidate division TA06 bacterium</name>
    <dbReference type="NCBI Taxonomy" id="2250710"/>
    <lineage>
        <taxon>Bacteria</taxon>
        <taxon>Bacteria division TA06</taxon>
    </lineage>
</organism>
<name>A0A660S4L6_UNCT6</name>
<comment type="caution">
    <text evidence="2">The sequence shown here is derived from an EMBL/GenBank/DDBJ whole genome shotgun (WGS) entry which is preliminary data.</text>
</comment>
<feature type="domain" description="PD-(D/E)XK endonuclease-like" evidence="1">
    <location>
        <begin position="277"/>
        <end position="569"/>
    </location>
</feature>
<dbReference type="InterPro" id="IPR038726">
    <property type="entry name" value="PDDEXK_AddAB-type"/>
</dbReference>
<dbReference type="SUPFAM" id="SSF52540">
    <property type="entry name" value="P-loop containing nucleoside triphosphate hydrolases"/>
    <property type="match status" value="1"/>
</dbReference>
<dbReference type="Pfam" id="PF12705">
    <property type="entry name" value="PDDEXK_1"/>
    <property type="match status" value="1"/>
</dbReference>
<evidence type="ECO:0000259" key="1">
    <source>
        <dbReference type="Pfam" id="PF12705"/>
    </source>
</evidence>
<evidence type="ECO:0000313" key="3">
    <source>
        <dbReference type="Proteomes" id="UP000282321"/>
    </source>
</evidence>
<dbReference type="Gene3D" id="3.90.320.10">
    <property type="match status" value="1"/>
</dbReference>
<dbReference type="InterPro" id="IPR027417">
    <property type="entry name" value="P-loop_NTPase"/>
</dbReference>
<reference evidence="2 3" key="1">
    <citation type="submission" date="2018-06" db="EMBL/GenBank/DDBJ databases">
        <title>Extensive metabolic versatility and redundancy in microbially diverse, dynamic hydrothermal sediments.</title>
        <authorList>
            <person name="Dombrowski N."/>
            <person name="Teske A."/>
            <person name="Baker B.J."/>
        </authorList>
    </citation>
    <scope>NUCLEOTIDE SEQUENCE [LARGE SCALE GENOMIC DNA]</scope>
    <source>
        <strain evidence="2">B35_G9</strain>
    </source>
</reference>